<dbReference type="InterPro" id="IPR001128">
    <property type="entry name" value="Cyt_P450"/>
</dbReference>
<dbReference type="GO" id="GO:0016705">
    <property type="term" value="F:oxidoreductase activity, acting on paired donors, with incorporation or reduction of molecular oxygen"/>
    <property type="evidence" value="ECO:0007669"/>
    <property type="project" value="InterPro"/>
</dbReference>
<comment type="cofactor">
    <cofactor evidence="1 8">
        <name>heme</name>
        <dbReference type="ChEBI" id="CHEBI:30413"/>
    </cofactor>
</comment>
<dbReference type="PANTHER" id="PTHR24292:SF102">
    <property type="entry name" value="CYTOCHROME P450 FAMILY-RELATED"/>
    <property type="match status" value="1"/>
</dbReference>
<dbReference type="InterPro" id="IPR002401">
    <property type="entry name" value="Cyt_P450_E_grp-I"/>
</dbReference>
<dbReference type="PRINTS" id="PR00463">
    <property type="entry name" value="EP450I"/>
</dbReference>
<dbReference type="GO" id="GO:0020037">
    <property type="term" value="F:heme binding"/>
    <property type="evidence" value="ECO:0007669"/>
    <property type="project" value="InterPro"/>
</dbReference>
<dbReference type="PANTHER" id="PTHR24292">
    <property type="entry name" value="CYTOCHROME P450"/>
    <property type="match status" value="1"/>
</dbReference>
<dbReference type="HOGENOM" id="CLU_001570_25_0_1"/>
<evidence type="ECO:0000256" key="3">
    <source>
        <dbReference type="ARBA" id="ARBA00022617"/>
    </source>
</evidence>
<gene>
    <name evidence="10" type="ORF">V565_258440</name>
</gene>
<dbReference type="PROSITE" id="PS00086">
    <property type="entry name" value="CYTOCHROME_P450"/>
    <property type="match status" value="1"/>
</dbReference>
<evidence type="ECO:0000256" key="9">
    <source>
        <dbReference type="RuleBase" id="RU000461"/>
    </source>
</evidence>
<evidence type="ECO:0000256" key="4">
    <source>
        <dbReference type="ARBA" id="ARBA00022723"/>
    </source>
</evidence>
<dbReference type="AlphaFoldDB" id="A0A074REM0"/>
<keyword evidence="5 9" id="KW-0560">Oxidoreductase</keyword>
<keyword evidence="11" id="KW-1185">Reference proteome</keyword>
<dbReference type="GO" id="GO:0004497">
    <property type="term" value="F:monooxygenase activity"/>
    <property type="evidence" value="ECO:0007669"/>
    <property type="project" value="UniProtKB-KW"/>
</dbReference>
<dbReference type="GO" id="GO:0005506">
    <property type="term" value="F:iron ion binding"/>
    <property type="evidence" value="ECO:0007669"/>
    <property type="project" value="InterPro"/>
</dbReference>
<dbReference type="PRINTS" id="PR00385">
    <property type="entry name" value="P450"/>
</dbReference>
<evidence type="ECO:0000256" key="8">
    <source>
        <dbReference type="PIRSR" id="PIRSR602401-1"/>
    </source>
</evidence>
<keyword evidence="7 9" id="KW-0503">Monooxygenase</keyword>
<dbReference type="Gene3D" id="1.10.630.10">
    <property type="entry name" value="Cytochrome P450"/>
    <property type="match status" value="1"/>
</dbReference>
<feature type="binding site" description="axial binding residue" evidence="8">
    <location>
        <position position="380"/>
    </location>
    <ligand>
        <name>heme</name>
        <dbReference type="ChEBI" id="CHEBI:30413"/>
    </ligand>
    <ligandPart>
        <name>Fe</name>
        <dbReference type="ChEBI" id="CHEBI:18248"/>
    </ligandPart>
</feature>
<evidence type="ECO:0000256" key="5">
    <source>
        <dbReference type="ARBA" id="ARBA00023002"/>
    </source>
</evidence>
<evidence type="ECO:0000256" key="6">
    <source>
        <dbReference type="ARBA" id="ARBA00023004"/>
    </source>
</evidence>
<dbReference type="InterPro" id="IPR017972">
    <property type="entry name" value="Cyt_P450_CS"/>
</dbReference>
<evidence type="ECO:0000313" key="10">
    <source>
        <dbReference type="EMBL" id="KEP45581.1"/>
    </source>
</evidence>
<dbReference type="Proteomes" id="UP000027456">
    <property type="component" value="Unassembled WGS sequence"/>
</dbReference>
<comment type="similarity">
    <text evidence="2 9">Belongs to the cytochrome P450 family.</text>
</comment>
<sequence length="446" mass="51149">MLADSAAIKRVSYTHNHFVKNAEYYEIAKEFGSNLLVVEGEEWKRQRRIAAPAFSDKNNYLVWDTAKGFVEQITNGWAPNKPTIIHNIRKDFTSRISLCVISKAAFGQDISMEIEAIPAGHKLAFKDALLEASKTMHLPLILPSWAWRLTKGWRQAKQAHDELRLYLQEMISTRRNLKEQKIRELLDRKYDLFNQLIFARDIDDMLTEDELIGNVFIFLLGGLETTANTFAILLSLLALYPEVQDKLVKQIREVQHEHGDLNYGHFHLLTYAMAVVYETLRLFPLVSRGRRIDEPVKLTLYKVGMLPKKATADTTVTIGFPPHTKTFQVPASTNVNIYAAGLHYNPNYWENPENFDPERFMDPHWNRDAFIPFSLGPRACIGRRFAETSLMAQLTTVISKYRVSVDESHFKRIEGESILECRTRLINPKVGLALSPASISLMLSPR</sequence>
<accession>A0A074REM0</accession>
<organism evidence="10 11">
    <name type="scientific">Rhizoctonia solani 123E</name>
    <dbReference type="NCBI Taxonomy" id="1423351"/>
    <lineage>
        <taxon>Eukaryota</taxon>
        <taxon>Fungi</taxon>
        <taxon>Dikarya</taxon>
        <taxon>Basidiomycota</taxon>
        <taxon>Agaricomycotina</taxon>
        <taxon>Agaricomycetes</taxon>
        <taxon>Cantharellales</taxon>
        <taxon>Ceratobasidiaceae</taxon>
        <taxon>Rhizoctonia</taxon>
    </lineage>
</organism>
<evidence type="ECO:0000256" key="7">
    <source>
        <dbReference type="ARBA" id="ARBA00023033"/>
    </source>
</evidence>
<dbReference type="SUPFAM" id="SSF48264">
    <property type="entry name" value="Cytochrome P450"/>
    <property type="match status" value="1"/>
</dbReference>
<dbReference type="InterPro" id="IPR036396">
    <property type="entry name" value="Cyt_P450_sf"/>
</dbReference>
<dbReference type="OrthoDB" id="1470350at2759"/>
<reference evidence="10 11" key="1">
    <citation type="submission" date="2013-12" db="EMBL/GenBank/DDBJ databases">
        <authorList>
            <person name="Cubeta M."/>
            <person name="Pakala S."/>
            <person name="Fedorova N."/>
            <person name="Thomas E."/>
            <person name="Dean R."/>
            <person name="Jabaji S."/>
            <person name="Neate S."/>
            <person name="Toda T."/>
            <person name="Tavantzis S."/>
            <person name="Vilgalys R."/>
            <person name="Bharathan N."/>
            <person name="Pakala S."/>
            <person name="Losada L.S."/>
            <person name="Zafar N."/>
            <person name="Nierman W."/>
        </authorList>
    </citation>
    <scope>NUCLEOTIDE SEQUENCE [LARGE SCALE GENOMIC DNA]</scope>
    <source>
        <strain evidence="10 11">123E</strain>
    </source>
</reference>
<dbReference type="STRING" id="1423351.A0A074REM0"/>
<evidence type="ECO:0000256" key="2">
    <source>
        <dbReference type="ARBA" id="ARBA00010617"/>
    </source>
</evidence>
<keyword evidence="4 8" id="KW-0479">Metal-binding</keyword>
<proteinExistence type="inferred from homology"/>
<keyword evidence="6 8" id="KW-0408">Iron</keyword>
<dbReference type="EMBL" id="AZST01001660">
    <property type="protein sequence ID" value="KEP45581.1"/>
    <property type="molecule type" value="Genomic_DNA"/>
</dbReference>
<protein>
    <submittedName>
        <fullName evidence="10">Cytochrome P450 family protein</fullName>
    </submittedName>
</protein>
<name>A0A074REM0_9AGAM</name>
<dbReference type="InterPro" id="IPR050476">
    <property type="entry name" value="Insect_CytP450_Detox"/>
</dbReference>
<comment type="caution">
    <text evidence="10">The sequence shown here is derived from an EMBL/GenBank/DDBJ whole genome shotgun (WGS) entry which is preliminary data.</text>
</comment>
<keyword evidence="3 8" id="KW-0349">Heme</keyword>
<evidence type="ECO:0000256" key="1">
    <source>
        <dbReference type="ARBA" id="ARBA00001971"/>
    </source>
</evidence>
<dbReference type="Pfam" id="PF00067">
    <property type="entry name" value="p450"/>
    <property type="match status" value="2"/>
</dbReference>
<evidence type="ECO:0000313" key="11">
    <source>
        <dbReference type="Proteomes" id="UP000027456"/>
    </source>
</evidence>